<dbReference type="Pfam" id="PF01779">
    <property type="entry name" value="Ribosomal_L29e"/>
    <property type="match status" value="1"/>
</dbReference>
<evidence type="ECO:0000256" key="1">
    <source>
        <dbReference type="ARBA" id="ARBA00010247"/>
    </source>
</evidence>
<reference evidence="6 7" key="1">
    <citation type="submission" date="2021-12" db="EMBL/GenBank/DDBJ databases">
        <title>High titer production of polyol ester of fatty acids by Rhodotorula paludigena BS15 towards product separation-free biomass refinery.</title>
        <authorList>
            <person name="Mano J."/>
            <person name="Ono H."/>
            <person name="Tanaka T."/>
            <person name="Naito K."/>
            <person name="Sushida H."/>
            <person name="Ike M."/>
            <person name="Tokuyasu K."/>
            <person name="Kitaoka M."/>
        </authorList>
    </citation>
    <scope>NUCLEOTIDE SEQUENCE [LARGE SCALE GENOMIC DNA]</scope>
    <source>
        <strain evidence="6 7">BS15</strain>
    </source>
</reference>
<dbReference type="AlphaFoldDB" id="A0AAV5GQL3"/>
<dbReference type="Proteomes" id="UP001342314">
    <property type="component" value="Unassembled WGS sequence"/>
</dbReference>
<feature type="compositionally biased region" description="Low complexity" evidence="5">
    <location>
        <begin position="1"/>
        <end position="15"/>
    </location>
</feature>
<feature type="region of interest" description="Disordered" evidence="5">
    <location>
        <begin position="72"/>
        <end position="129"/>
    </location>
</feature>
<organism evidence="6 7">
    <name type="scientific">Rhodotorula paludigena</name>
    <dbReference type="NCBI Taxonomy" id="86838"/>
    <lineage>
        <taxon>Eukaryota</taxon>
        <taxon>Fungi</taxon>
        <taxon>Dikarya</taxon>
        <taxon>Basidiomycota</taxon>
        <taxon>Pucciniomycotina</taxon>
        <taxon>Microbotryomycetes</taxon>
        <taxon>Sporidiobolales</taxon>
        <taxon>Sporidiobolaceae</taxon>
        <taxon>Rhodotorula</taxon>
    </lineage>
</organism>
<dbReference type="GO" id="GO:0003735">
    <property type="term" value="F:structural constituent of ribosome"/>
    <property type="evidence" value="ECO:0007669"/>
    <property type="project" value="UniProtKB-UniRule"/>
</dbReference>
<evidence type="ECO:0000313" key="6">
    <source>
        <dbReference type="EMBL" id="GJN91662.1"/>
    </source>
</evidence>
<feature type="region of interest" description="Disordered" evidence="5">
    <location>
        <begin position="1"/>
        <end position="51"/>
    </location>
</feature>
<dbReference type="InterPro" id="IPR002673">
    <property type="entry name" value="Ribosomal_eL29"/>
</dbReference>
<accession>A0AAV5GQL3</accession>
<evidence type="ECO:0000256" key="5">
    <source>
        <dbReference type="SAM" id="MobiDB-lite"/>
    </source>
</evidence>
<dbReference type="PANTHER" id="PTHR12884">
    <property type="entry name" value="60S RIBOSOMAL PROTEIN L29"/>
    <property type="match status" value="1"/>
</dbReference>
<evidence type="ECO:0000256" key="2">
    <source>
        <dbReference type="ARBA" id="ARBA00022980"/>
    </source>
</evidence>
<proteinExistence type="inferred from homology"/>
<dbReference type="Gene3D" id="6.10.140.1730">
    <property type="match status" value="1"/>
</dbReference>
<dbReference type="PANTHER" id="PTHR12884:SF0">
    <property type="entry name" value="60S RIBOSOMAL PROTEIN L29"/>
    <property type="match status" value="1"/>
</dbReference>
<gene>
    <name evidence="6" type="ORF">Rhopal_004685-T1</name>
</gene>
<comment type="similarity">
    <text evidence="1 4">Belongs to the eukaryotic ribosomal protein eL29 family.</text>
</comment>
<protein>
    <recommendedName>
        <fullName evidence="4">60S ribosomal protein L29</fullName>
    </recommendedName>
</protein>
<keyword evidence="3 4" id="KW-0687">Ribonucleoprotein</keyword>
<dbReference type="GO" id="GO:0002181">
    <property type="term" value="P:cytoplasmic translation"/>
    <property type="evidence" value="ECO:0007669"/>
    <property type="project" value="TreeGrafter"/>
</dbReference>
<dbReference type="GO" id="GO:0022625">
    <property type="term" value="C:cytosolic large ribosomal subunit"/>
    <property type="evidence" value="ECO:0007669"/>
    <property type="project" value="TreeGrafter"/>
</dbReference>
<keyword evidence="7" id="KW-1185">Reference proteome</keyword>
<dbReference type="EMBL" id="BQKY01000009">
    <property type="protein sequence ID" value="GJN91662.1"/>
    <property type="molecule type" value="Genomic_DNA"/>
</dbReference>
<evidence type="ECO:0000313" key="7">
    <source>
        <dbReference type="Proteomes" id="UP001342314"/>
    </source>
</evidence>
<name>A0AAV5GQL3_9BASI</name>
<sequence length="149" mass="16004">MGEPAPALPASLPHSATRRPPRSPPVRRETPPPKAAFANFTASHTPHPGLHWVGRRAEGALEAALDRVRPLAGGLREATGETAPVEATRPKSKNHTNHNQNKKAHRNGIKKPATNKYPSMKGVDPKFRRNARYAAQGTQKALAAARASA</sequence>
<comment type="caution">
    <text evidence="6">The sequence shown here is derived from an EMBL/GenBank/DDBJ whole genome shotgun (WGS) entry which is preliminary data.</text>
</comment>
<evidence type="ECO:0000256" key="4">
    <source>
        <dbReference type="RuleBase" id="RU364026"/>
    </source>
</evidence>
<keyword evidence="2 4" id="KW-0689">Ribosomal protein</keyword>
<feature type="compositionally biased region" description="Basic residues" evidence="5">
    <location>
        <begin position="90"/>
        <end position="109"/>
    </location>
</feature>
<evidence type="ECO:0000256" key="3">
    <source>
        <dbReference type="ARBA" id="ARBA00023274"/>
    </source>
</evidence>